<sequence length="357" mass="39002">MAPLEAMLQPGFPRQPEHALSGRKLPSRFSSPMHIVKAVSFKVASTLMFAIMGAQVRYLAGAYPEGQVAFFRSLFALIPILVVFGWRGQLKGALRTERPREHLLRGVFSVVGTFATFAALARIPIADFTAIAFASPLITVIFAAVFLKEKVHAYRWSAVAFGFCGVILMLMPYFRDHAALTASMIVGILFALTNAFTAGGASIQIRRLTATETTSSIVIFMTLLVLLVSLLTAPFGWRMPSTWQDVVILGGIGIAGGLGQIFFTDSYRYAPASFLAPFDYTAMLWAFMLGYWFFGEVPTPYIVFGAIIVASAGIFVILRERYLGLKRLRDTPVAAIATMADDEENPDAPVTEESKAA</sequence>
<keyword evidence="4 7" id="KW-1133">Transmembrane helix</keyword>
<feature type="transmembrane region" description="Helical" evidence="7">
    <location>
        <begin position="68"/>
        <end position="86"/>
    </location>
</feature>
<dbReference type="InterPro" id="IPR000620">
    <property type="entry name" value="EamA_dom"/>
</dbReference>
<comment type="similarity">
    <text evidence="2">Belongs to the drug/metabolite transporter (DMT) superfamily. 10 TMS drug/metabolite exporter (DME) (TC 2.A.7.3) family.</text>
</comment>
<evidence type="ECO:0000256" key="7">
    <source>
        <dbReference type="SAM" id="Phobius"/>
    </source>
</evidence>
<dbReference type="PANTHER" id="PTHR22911:SF6">
    <property type="entry name" value="SOLUTE CARRIER FAMILY 35 MEMBER G1"/>
    <property type="match status" value="1"/>
</dbReference>
<dbReference type="EMBL" id="AGWY01000008">
    <property type="protein sequence ID" value="EKS35600.1"/>
    <property type="molecule type" value="Genomic_DNA"/>
</dbReference>
<feature type="region of interest" description="Disordered" evidence="6">
    <location>
        <begin position="1"/>
        <end position="23"/>
    </location>
</feature>
<keyword evidence="10" id="KW-1185">Reference proteome</keyword>
<evidence type="ECO:0000259" key="8">
    <source>
        <dbReference type="Pfam" id="PF00892"/>
    </source>
</evidence>
<reference evidence="9 10" key="1">
    <citation type="submission" date="2012-04" db="EMBL/GenBank/DDBJ databases">
        <title>The Genome Sequence of Afipia clevelandensis ATCC 49720.</title>
        <authorList>
            <consortium name="The Broad Institute Genome Sequencing Platform"/>
            <person name="Earl A."/>
            <person name="Ward D."/>
            <person name="Feldgarden M."/>
            <person name="Gevers D."/>
            <person name="Huys G."/>
            <person name="Walker B."/>
            <person name="Young S.K."/>
            <person name="Zeng Q."/>
            <person name="Gargeya S."/>
            <person name="Fitzgerald M."/>
            <person name="Haas B."/>
            <person name="Abouelleil A."/>
            <person name="Alvarado L."/>
            <person name="Arachchi H.M."/>
            <person name="Berlin A."/>
            <person name="Chapman S.B."/>
            <person name="Goldberg J."/>
            <person name="Griggs A."/>
            <person name="Gujja S."/>
            <person name="Hansen M."/>
            <person name="Howarth C."/>
            <person name="Imamovic A."/>
            <person name="Larimer J."/>
            <person name="McCowen C."/>
            <person name="Montmayeur A."/>
            <person name="Murphy C."/>
            <person name="Neiman D."/>
            <person name="Pearson M."/>
            <person name="Priest M."/>
            <person name="Roberts A."/>
            <person name="Saif S."/>
            <person name="Shea T."/>
            <person name="Sisk P."/>
            <person name="Sykes S."/>
            <person name="Wortman J."/>
            <person name="Nusbaum C."/>
            <person name="Birren B."/>
        </authorList>
    </citation>
    <scope>NUCLEOTIDE SEQUENCE [LARGE SCALE GENOMIC DNA]</scope>
    <source>
        <strain evidence="9 10">ATCC 49720</strain>
    </source>
</reference>
<feature type="transmembrane region" description="Helical" evidence="7">
    <location>
        <begin position="275"/>
        <end position="294"/>
    </location>
</feature>
<feature type="transmembrane region" description="Helical" evidence="7">
    <location>
        <begin position="180"/>
        <end position="205"/>
    </location>
</feature>
<evidence type="ECO:0000256" key="1">
    <source>
        <dbReference type="ARBA" id="ARBA00004141"/>
    </source>
</evidence>
<protein>
    <recommendedName>
        <fullName evidence="8">EamA domain-containing protein</fullName>
    </recommendedName>
</protein>
<evidence type="ECO:0000313" key="9">
    <source>
        <dbReference type="EMBL" id="EKS35600.1"/>
    </source>
</evidence>
<feature type="domain" description="EamA" evidence="8">
    <location>
        <begin position="39"/>
        <end position="170"/>
    </location>
</feature>
<gene>
    <name evidence="9" type="ORF">HMPREF9696_01812</name>
</gene>
<evidence type="ECO:0000256" key="5">
    <source>
        <dbReference type="ARBA" id="ARBA00023136"/>
    </source>
</evidence>
<proteinExistence type="inferred from homology"/>
<comment type="subcellular location">
    <subcellularLocation>
        <location evidence="1">Membrane</location>
        <topology evidence="1">Multi-pass membrane protein</topology>
    </subcellularLocation>
</comment>
<dbReference type="HOGENOM" id="CLU_032828_2_2_5"/>
<keyword evidence="3 7" id="KW-0812">Transmembrane</keyword>
<evidence type="ECO:0000256" key="2">
    <source>
        <dbReference type="ARBA" id="ARBA00009853"/>
    </source>
</evidence>
<evidence type="ECO:0000313" key="10">
    <source>
        <dbReference type="Proteomes" id="UP000001095"/>
    </source>
</evidence>
<comment type="caution">
    <text evidence="9">The sequence shown here is derived from an EMBL/GenBank/DDBJ whole genome shotgun (WGS) entry which is preliminary data.</text>
</comment>
<feature type="domain" description="EamA" evidence="8">
    <location>
        <begin position="186"/>
        <end position="317"/>
    </location>
</feature>
<evidence type="ECO:0000256" key="6">
    <source>
        <dbReference type="SAM" id="MobiDB-lite"/>
    </source>
</evidence>
<dbReference type="GO" id="GO:0016020">
    <property type="term" value="C:membrane"/>
    <property type="evidence" value="ECO:0007669"/>
    <property type="project" value="UniProtKB-SubCell"/>
</dbReference>
<feature type="transmembrane region" description="Helical" evidence="7">
    <location>
        <begin position="131"/>
        <end position="147"/>
    </location>
</feature>
<evidence type="ECO:0000256" key="4">
    <source>
        <dbReference type="ARBA" id="ARBA00022989"/>
    </source>
</evidence>
<accession>K8P7H6</accession>
<evidence type="ECO:0000256" key="3">
    <source>
        <dbReference type="ARBA" id="ARBA00022692"/>
    </source>
</evidence>
<dbReference type="PATRIC" id="fig|883079.3.peg.1838"/>
<dbReference type="PANTHER" id="PTHR22911">
    <property type="entry name" value="ACYL-MALONYL CONDENSING ENZYME-RELATED"/>
    <property type="match status" value="1"/>
</dbReference>
<feature type="transmembrane region" description="Helical" evidence="7">
    <location>
        <begin position="107"/>
        <end position="125"/>
    </location>
</feature>
<feature type="transmembrane region" description="Helical" evidence="7">
    <location>
        <begin position="243"/>
        <end position="263"/>
    </location>
</feature>
<dbReference type="InterPro" id="IPR037185">
    <property type="entry name" value="EmrE-like"/>
</dbReference>
<dbReference type="AlphaFoldDB" id="K8P7H6"/>
<feature type="transmembrane region" description="Helical" evidence="7">
    <location>
        <begin position="154"/>
        <end position="174"/>
    </location>
</feature>
<keyword evidence="5 7" id="KW-0472">Membrane</keyword>
<dbReference type="Proteomes" id="UP000001095">
    <property type="component" value="Unassembled WGS sequence"/>
</dbReference>
<dbReference type="Pfam" id="PF00892">
    <property type="entry name" value="EamA"/>
    <property type="match status" value="2"/>
</dbReference>
<organism evidence="9 10">
    <name type="scientific">Afipia clevelandensis ATCC 49720</name>
    <dbReference type="NCBI Taxonomy" id="883079"/>
    <lineage>
        <taxon>Bacteria</taxon>
        <taxon>Pseudomonadati</taxon>
        <taxon>Pseudomonadota</taxon>
        <taxon>Alphaproteobacteria</taxon>
        <taxon>Hyphomicrobiales</taxon>
        <taxon>Nitrobacteraceae</taxon>
        <taxon>Afipia</taxon>
    </lineage>
</organism>
<name>K8P7H6_9BRAD</name>
<dbReference type="SUPFAM" id="SSF103481">
    <property type="entry name" value="Multidrug resistance efflux transporter EmrE"/>
    <property type="match status" value="2"/>
</dbReference>
<feature type="transmembrane region" description="Helical" evidence="7">
    <location>
        <begin position="217"/>
        <end position="237"/>
    </location>
</feature>
<feature type="transmembrane region" description="Helical" evidence="7">
    <location>
        <begin position="300"/>
        <end position="318"/>
    </location>
</feature>